<gene>
    <name evidence="2" type="ORF">GCM10010466_33250</name>
</gene>
<feature type="compositionally biased region" description="Basic residues" evidence="1">
    <location>
        <begin position="252"/>
        <end position="261"/>
    </location>
</feature>
<evidence type="ECO:0000256" key="1">
    <source>
        <dbReference type="SAM" id="MobiDB-lite"/>
    </source>
</evidence>
<evidence type="ECO:0000313" key="3">
    <source>
        <dbReference type="Proteomes" id="UP001500320"/>
    </source>
</evidence>
<accession>A0ABP6N8C8</accession>
<organism evidence="2 3">
    <name type="scientific">Planomonospora alba</name>
    <dbReference type="NCBI Taxonomy" id="161354"/>
    <lineage>
        <taxon>Bacteria</taxon>
        <taxon>Bacillati</taxon>
        <taxon>Actinomycetota</taxon>
        <taxon>Actinomycetes</taxon>
        <taxon>Streptosporangiales</taxon>
        <taxon>Streptosporangiaceae</taxon>
        <taxon>Planomonospora</taxon>
    </lineage>
</organism>
<dbReference type="EMBL" id="BAAAUT010000024">
    <property type="protein sequence ID" value="GAA3139456.1"/>
    <property type="molecule type" value="Genomic_DNA"/>
</dbReference>
<proteinExistence type="predicted"/>
<name>A0ABP6N8C8_9ACTN</name>
<evidence type="ECO:0000313" key="2">
    <source>
        <dbReference type="EMBL" id="GAA3139456.1"/>
    </source>
</evidence>
<protein>
    <submittedName>
        <fullName evidence="2">Uncharacterized protein</fullName>
    </submittedName>
</protein>
<comment type="caution">
    <text evidence="2">The sequence shown here is derived from an EMBL/GenBank/DDBJ whole genome shotgun (WGS) entry which is preliminary data.</text>
</comment>
<feature type="region of interest" description="Disordered" evidence="1">
    <location>
        <begin position="199"/>
        <end position="261"/>
    </location>
</feature>
<sequence length="261" mass="28175">MGPEDAPFPGHGGSDCRTLPDVDFPCTSHHSERRERAREEFREAGRELRWAMLRYGDAQQAVGSGIGSPAELVRARQAWGWALTEWVRTLVIREEVLDGAGTGPDDGRVRTVLGAAGGPFPAPGTLREARLQVELLSTQYERVRRGGSSDEAALARELWARALSAWARMLIAQEEAADEERIDRYDGTVGTYLADVDPSEAGRAARRRQIVAASRERARAANIAARGRPDGDGPPPLTEGAPGGGPPAPARRSARPSRRAG</sequence>
<dbReference type="Proteomes" id="UP001500320">
    <property type="component" value="Unassembled WGS sequence"/>
</dbReference>
<reference evidence="3" key="1">
    <citation type="journal article" date="2019" name="Int. J. Syst. Evol. Microbiol.">
        <title>The Global Catalogue of Microorganisms (GCM) 10K type strain sequencing project: providing services to taxonomists for standard genome sequencing and annotation.</title>
        <authorList>
            <consortium name="The Broad Institute Genomics Platform"/>
            <consortium name="The Broad Institute Genome Sequencing Center for Infectious Disease"/>
            <person name="Wu L."/>
            <person name="Ma J."/>
        </authorList>
    </citation>
    <scope>NUCLEOTIDE SEQUENCE [LARGE SCALE GENOMIC DNA]</scope>
    <source>
        <strain evidence="3">JCM 9373</strain>
    </source>
</reference>
<feature type="region of interest" description="Disordered" evidence="1">
    <location>
        <begin position="1"/>
        <end position="21"/>
    </location>
</feature>
<keyword evidence="3" id="KW-1185">Reference proteome</keyword>